<dbReference type="EMBL" id="DTQM01000065">
    <property type="protein sequence ID" value="HGC42259.1"/>
    <property type="molecule type" value="Genomic_DNA"/>
</dbReference>
<evidence type="ECO:0000256" key="1">
    <source>
        <dbReference type="ARBA" id="ARBA00004196"/>
    </source>
</evidence>
<dbReference type="PANTHER" id="PTHR34820:SF4">
    <property type="entry name" value="INNER MEMBRANE PROTEIN YEBZ"/>
    <property type="match status" value="1"/>
</dbReference>
<evidence type="ECO:0000256" key="6">
    <source>
        <dbReference type="SAM" id="SignalP"/>
    </source>
</evidence>
<name>A0A8J4H9D0_9PROT</name>
<dbReference type="InterPro" id="IPR007348">
    <property type="entry name" value="CopC_dom"/>
</dbReference>
<accession>A0A8J4H9D0</accession>
<evidence type="ECO:0000256" key="2">
    <source>
        <dbReference type="ARBA" id="ARBA00022723"/>
    </source>
</evidence>
<keyword evidence="4" id="KW-0186">Copper</keyword>
<dbReference type="GO" id="GO:0006825">
    <property type="term" value="P:copper ion transport"/>
    <property type="evidence" value="ECO:0007669"/>
    <property type="project" value="InterPro"/>
</dbReference>
<feature type="compositionally biased region" description="Basic and acidic residues" evidence="5">
    <location>
        <begin position="67"/>
        <end position="81"/>
    </location>
</feature>
<keyword evidence="3 6" id="KW-0732">Signal</keyword>
<dbReference type="GO" id="GO:0005507">
    <property type="term" value="F:copper ion binding"/>
    <property type="evidence" value="ECO:0007669"/>
    <property type="project" value="InterPro"/>
</dbReference>
<feature type="signal peptide" evidence="6">
    <location>
        <begin position="1"/>
        <end position="21"/>
    </location>
</feature>
<feature type="region of interest" description="Disordered" evidence="5">
    <location>
        <begin position="62"/>
        <end position="83"/>
    </location>
</feature>
<dbReference type="GO" id="GO:0046688">
    <property type="term" value="P:response to copper ion"/>
    <property type="evidence" value="ECO:0007669"/>
    <property type="project" value="InterPro"/>
</dbReference>
<dbReference type="GO" id="GO:0042597">
    <property type="term" value="C:periplasmic space"/>
    <property type="evidence" value="ECO:0007669"/>
    <property type="project" value="InterPro"/>
</dbReference>
<comment type="caution">
    <text evidence="8">The sequence shown here is derived from an EMBL/GenBank/DDBJ whole genome shotgun (WGS) entry which is preliminary data.</text>
</comment>
<protein>
    <submittedName>
        <fullName evidence="8">Copper resistance protein CopC</fullName>
    </submittedName>
</protein>
<sequence length="122" mass="12675">MNKALGLSALLLLGLSAPAFAHSYLKDSDPSRGATLKTAPAEVTIDFTEGVAPRFSGITVEDSAGQRVDRGDVHPEGKEGTRLGVGLGALKPGVYTVHWHAVSADDGHKTQGSFHFTVAPAP</sequence>
<dbReference type="AlphaFoldDB" id="A0A8J4H9D0"/>
<dbReference type="PANTHER" id="PTHR34820">
    <property type="entry name" value="INNER MEMBRANE PROTEIN YEBZ"/>
    <property type="match status" value="1"/>
</dbReference>
<dbReference type="GO" id="GO:0005886">
    <property type="term" value="C:plasma membrane"/>
    <property type="evidence" value="ECO:0007669"/>
    <property type="project" value="TreeGrafter"/>
</dbReference>
<gene>
    <name evidence="8" type="ORF">ENY07_03415</name>
</gene>
<dbReference type="Pfam" id="PF04234">
    <property type="entry name" value="CopC"/>
    <property type="match status" value="1"/>
</dbReference>
<dbReference type="Gene3D" id="2.60.40.1220">
    <property type="match status" value="1"/>
</dbReference>
<dbReference type="InterPro" id="IPR032694">
    <property type="entry name" value="CopC/D"/>
</dbReference>
<dbReference type="GO" id="GO:0030313">
    <property type="term" value="C:cell envelope"/>
    <property type="evidence" value="ECO:0007669"/>
    <property type="project" value="UniProtKB-SubCell"/>
</dbReference>
<reference evidence="8" key="1">
    <citation type="journal article" date="2020" name="mSystems">
        <title>Genome- and Community-Level Interaction Insights into Carbon Utilization and Element Cycling Functions of Hydrothermarchaeota in Hydrothermal Sediment.</title>
        <authorList>
            <person name="Zhou Z."/>
            <person name="Liu Y."/>
            <person name="Xu W."/>
            <person name="Pan J."/>
            <person name="Luo Z.H."/>
            <person name="Li M."/>
        </authorList>
    </citation>
    <scope>NUCLEOTIDE SEQUENCE</scope>
    <source>
        <strain evidence="8">SpSt-997</strain>
    </source>
</reference>
<dbReference type="InterPro" id="IPR014756">
    <property type="entry name" value="Ig_E-set"/>
</dbReference>
<evidence type="ECO:0000256" key="4">
    <source>
        <dbReference type="ARBA" id="ARBA00023008"/>
    </source>
</evidence>
<feature type="domain" description="CopC" evidence="7">
    <location>
        <begin position="22"/>
        <end position="118"/>
    </location>
</feature>
<proteinExistence type="predicted"/>
<dbReference type="SUPFAM" id="SSF81296">
    <property type="entry name" value="E set domains"/>
    <property type="match status" value="1"/>
</dbReference>
<keyword evidence="2" id="KW-0479">Metal-binding</keyword>
<comment type="subcellular location">
    <subcellularLocation>
        <location evidence="1">Cell envelope</location>
    </subcellularLocation>
</comment>
<evidence type="ECO:0000259" key="7">
    <source>
        <dbReference type="Pfam" id="PF04234"/>
    </source>
</evidence>
<evidence type="ECO:0000256" key="3">
    <source>
        <dbReference type="ARBA" id="ARBA00022729"/>
    </source>
</evidence>
<evidence type="ECO:0000256" key="5">
    <source>
        <dbReference type="SAM" id="MobiDB-lite"/>
    </source>
</evidence>
<dbReference type="InterPro" id="IPR014755">
    <property type="entry name" value="Cu-Rt/internalin_Ig-like"/>
</dbReference>
<evidence type="ECO:0000313" key="8">
    <source>
        <dbReference type="EMBL" id="HGC42259.1"/>
    </source>
</evidence>
<organism evidence="8">
    <name type="scientific">Acidicaldus sp</name>
    <dbReference type="NCBI Taxonomy" id="1872105"/>
    <lineage>
        <taxon>Bacteria</taxon>
        <taxon>Pseudomonadati</taxon>
        <taxon>Pseudomonadota</taxon>
        <taxon>Alphaproteobacteria</taxon>
        <taxon>Acetobacterales</taxon>
        <taxon>Acetobacteraceae</taxon>
        <taxon>Acidicaldus</taxon>
    </lineage>
</organism>
<feature type="chain" id="PRO_5035214748" evidence="6">
    <location>
        <begin position="22"/>
        <end position="122"/>
    </location>
</feature>